<comment type="caution">
    <text evidence="1">The sequence shown here is derived from an EMBL/GenBank/DDBJ whole genome shotgun (WGS) entry which is preliminary data.</text>
</comment>
<evidence type="ECO:0000313" key="2">
    <source>
        <dbReference type="EMBL" id="MTD34090.1"/>
    </source>
</evidence>
<dbReference type="NCBIfam" id="TIGR01563">
    <property type="entry name" value="gp16_SPP1"/>
    <property type="match status" value="1"/>
</dbReference>
<sequence>MRAGKLRHRITIEKQAKGKNLSGESRLDEWEPVLPRIWANISDLTGRDKINDLTTSEIDARGYLRWRNGIHAGMRVKHRDRYYLITNEPIDRMGTRSEMELLLRMMD</sequence>
<dbReference type="EMBL" id="WLYX01000001">
    <property type="protein sequence ID" value="MTD32624.1"/>
    <property type="molecule type" value="Genomic_DNA"/>
</dbReference>
<dbReference type="Pfam" id="PF05521">
    <property type="entry name" value="Phage_HCP"/>
    <property type="match status" value="1"/>
</dbReference>
<protein>
    <submittedName>
        <fullName evidence="1">Phage head closure protein</fullName>
    </submittedName>
</protein>
<dbReference type="RefSeq" id="WP_230369107.1">
    <property type="nucleotide sequence ID" value="NZ_WLYX01000001.1"/>
</dbReference>
<keyword evidence="3" id="KW-1185">Reference proteome</keyword>
<dbReference type="InterPro" id="IPR038666">
    <property type="entry name" value="SSP1_head-tail_sf"/>
</dbReference>
<evidence type="ECO:0000313" key="3">
    <source>
        <dbReference type="Proteomes" id="UP000446658"/>
    </source>
</evidence>
<dbReference type="InterPro" id="IPR008767">
    <property type="entry name" value="Phage_SPP1_head-tail_adaptor"/>
</dbReference>
<dbReference type="AlphaFoldDB" id="A0A844GCY1"/>
<reference evidence="1 3" key="1">
    <citation type="submission" date="2019-11" db="EMBL/GenBank/DDBJ databases">
        <title>Draft genome sequence of Paludibacterium sp. dN18-1.</title>
        <authorList>
            <person name="Im W.-T."/>
        </authorList>
    </citation>
    <scope>NUCLEOTIDE SEQUENCE [LARGE SCALE GENOMIC DNA]</scope>
    <source>
        <strain evidence="3">dN 18-1</strain>
        <strain evidence="1">DN 18-1</strain>
    </source>
</reference>
<dbReference type="Gene3D" id="2.40.10.270">
    <property type="entry name" value="Bacteriophage SPP1 head-tail adaptor protein"/>
    <property type="match status" value="1"/>
</dbReference>
<gene>
    <name evidence="1" type="ORF">GKE73_02855</name>
    <name evidence="2" type="ORF">GKE73_16865</name>
</gene>
<evidence type="ECO:0000313" key="1">
    <source>
        <dbReference type="EMBL" id="MTD32624.1"/>
    </source>
</evidence>
<dbReference type="EMBL" id="WLYX01000001">
    <property type="protein sequence ID" value="MTD34090.1"/>
    <property type="molecule type" value="Genomic_DNA"/>
</dbReference>
<dbReference type="Proteomes" id="UP000446658">
    <property type="component" value="Unassembled WGS sequence"/>
</dbReference>
<name>A0A844GCY1_9NEIS</name>
<accession>A0A844GCY1</accession>
<proteinExistence type="predicted"/>
<organism evidence="1 3">
    <name type="scientific">Paludibacterium denitrificans</name>
    <dbReference type="NCBI Taxonomy" id="2675226"/>
    <lineage>
        <taxon>Bacteria</taxon>
        <taxon>Pseudomonadati</taxon>
        <taxon>Pseudomonadota</taxon>
        <taxon>Betaproteobacteria</taxon>
        <taxon>Neisseriales</taxon>
        <taxon>Chromobacteriaceae</taxon>
        <taxon>Paludibacterium</taxon>
    </lineage>
</organism>